<name>A0ABW3U134_9BACL</name>
<keyword evidence="1" id="KW-0175">Coiled coil</keyword>
<accession>A0ABW3U134</accession>
<dbReference type="RefSeq" id="WP_381482302.1">
    <property type="nucleotide sequence ID" value="NZ_JBHTLT010000127.1"/>
</dbReference>
<evidence type="ECO:0000313" key="2">
    <source>
        <dbReference type="EMBL" id="MFD1206685.1"/>
    </source>
</evidence>
<comment type="caution">
    <text evidence="2">The sequence shown here is derived from an EMBL/GenBank/DDBJ whole genome shotgun (WGS) entry which is preliminary data.</text>
</comment>
<organism evidence="2 3">
    <name type="scientific">Sporosarcina contaminans</name>
    <dbReference type="NCBI Taxonomy" id="633403"/>
    <lineage>
        <taxon>Bacteria</taxon>
        <taxon>Bacillati</taxon>
        <taxon>Bacillota</taxon>
        <taxon>Bacilli</taxon>
        <taxon>Bacillales</taxon>
        <taxon>Caryophanaceae</taxon>
        <taxon>Sporosarcina</taxon>
    </lineage>
</organism>
<sequence>MAQCTYCNKKGFFLKLSNLGLCMQCEGPVKIAINRHIEIIQESAELVDNSKVFGTRMGRLDTIIDNLNVLQEEYVSKGIVLPFDIQNQKDKMESLKIQIIDEEAHKKTEDFLRKAGLAKTLNTKINNANKALLFLKELQDDYGYVNETLGIEVIQFIHDSEYQDLLLKAEKEEFKENYKKAIDRYKDVLFFLRKDDIDDSLQQDKISFVENKIDSLSAAIIKG</sequence>
<protein>
    <submittedName>
        <fullName evidence="2">Uncharacterized protein</fullName>
    </submittedName>
</protein>
<evidence type="ECO:0000313" key="3">
    <source>
        <dbReference type="Proteomes" id="UP001597231"/>
    </source>
</evidence>
<gene>
    <name evidence="2" type="ORF">ACFQ38_16430</name>
</gene>
<evidence type="ECO:0000256" key="1">
    <source>
        <dbReference type="SAM" id="Coils"/>
    </source>
</evidence>
<feature type="coiled-coil region" evidence="1">
    <location>
        <begin position="85"/>
        <end position="138"/>
    </location>
</feature>
<proteinExistence type="predicted"/>
<reference evidence="3" key="1">
    <citation type="journal article" date="2019" name="Int. J. Syst. Evol. Microbiol.">
        <title>The Global Catalogue of Microorganisms (GCM) 10K type strain sequencing project: providing services to taxonomists for standard genome sequencing and annotation.</title>
        <authorList>
            <consortium name="The Broad Institute Genomics Platform"/>
            <consortium name="The Broad Institute Genome Sequencing Center for Infectious Disease"/>
            <person name="Wu L."/>
            <person name="Ma J."/>
        </authorList>
    </citation>
    <scope>NUCLEOTIDE SEQUENCE [LARGE SCALE GENOMIC DNA]</scope>
    <source>
        <strain evidence="3">CCUG 53915</strain>
    </source>
</reference>
<dbReference type="EMBL" id="JBHTLT010000127">
    <property type="protein sequence ID" value="MFD1206685.1"/>
    <property type="molecule type" value="Genomic_DNA"/>
</dbReference>
<dbReference type="Proteomes" id="UP001597231">
    <property type="component" value="Unassembled WGS sequence"/>
</dbReference>
<keyword evidence="3" id="KW-1185">Reference proteome</keyword>